<evidence type="ECO:0000256" key="1">
    <source>
        <dbReference type="ARBA" id="ARBA00010116"/>
    </source>
</evidence>
<keyword evidence="2" id="KW-0732">Signal</keyword>
<comment type="caution">
    <text evidence="4">The sequence shown here is derived from an EMBL/GenBank/DDBJ whole genome shotgun (WGS) entry which is preliminary data.</text>
</comment>
<name>A0A840REG0_9NEIS</name>
<feature type="chain" id="PRO_5032377553" description="Big-1 domain-containing protein" evidence="2">
    <location>
        <begin position="31"/>
        <end position="1399"/>
    </location>
</feature>
<dbReference type="Gene3D" id="2.60.40.10">
    <property type="entry name" value="Immunoglobulins"/>
    <property type="match status" value="3"/>
</dbReference>
<organism evidence="4 5">
    <name type="scientific">Silvimonas terrae</name>
    <dbReference type="NCBI Taxonomy" id="300266"/>
    <lineage>
        <taxon>Bacteria</taxon>
        <taxon>Pseudomonadati</taxon>
        <taxon>Pseudomonadota</taxon>
        <taxon>Betaproteobacteria</taxon>
        <taxon>Neisseriales</taxon>
        <taxon>Chitinibacteraceae</taxon>
        <taxon>Silvimonas</taxon>
    </lineage>
</organism>
<dbReference type="InterPro" id="IPR003344">
    <property type="entry name" value="Big_1_dom"/>
</dbReference>
<feature type="domain" description="Big-1" evidence="3">
    <location>
        <begin position="1119"/>
        <end position="1219"/>
    </location>
</feature>
<dbReference type="InterPro" id="IPR008964">
    <property type="entry name" value="Invasin/intimin_cell_adhesion"/>
</dbReference>
<feature type="domain" description="Big-1" evidence="3">
    <location>
        <begin position="832"/>
        <end position="931"/>
    </location>
</feature>
<accession>A0A840REG0</accession>
<dbReference type="EMBL" id="JACHHN010000002">
    <property type="protein sequence ID" value="MBB5190641.1"/>
    <property type="molecule type" value="Genomic_DNA"/>
</dbReference>
<gene>
    <name evidence="4" type="ORF">HNQ50_001363</name>
</gene>
<feature type="domain" description="Big-1" evidence="3">
    <location>
        <begin position="724"/>
        <end position="823"/>
    </location>
</feature>
<dbReference type="Proteomes" id="UP000543030">
    <property type="component" value="Unassembled WGS sequence"/>
</dbReference>
<evidence type="ECO:0000313" key="5">
    <source>
        <dbReference type="Proteomes" id="UP000543030"/>
    </source>
</evidence>
<proteinExistence type="inferred from homology"/>
<sequence>MSRIRICWRSILLRLFSCALLALTASQASAQVITYHYDNARTGTTLTETTLNTTNVNSSSFGKLYSFAADGQIYAQPLYMSGVNMGTQGIHNVVYIVTENNSVYAYDADAPGNPLWKANMGPPMPASVCCEPRDLYPSIGITSTPVIDPDTGTLYVVAESYESGVGYFRIHALDIATGLDKIPAAIIQGSVPGTSSDASGGMVSFSAVQHWQRPGLLLMDGNVWVSFGSHQDADPYHGWVFTYSAASLAQTGILCVSPDGGESGIWQGGVGLTGDTSGNVYLETGNGAFTVTSGGRDYGDSILKLTLGASGLVVDDYFTPATQAEDAEFDWDLGSSGILLIPGTQLGVAGAKDGKLYVFNTSNLSHYHAGGDQIFQEWQATFAYSGTEAGGFWGGNYIWYNNTLFGYGERDVLKAFTFNGTNFNTTPIAQGTIAPISGISNDPSISISANGTTAGSAVLWATFSSTGIANGSLQPAAFYAFDVANPGHMLWSSSQNSARDVLGSWAKWVPPIVVNGKVYVATFDNAVHVYGLLPATTSGGTLTGSGTSLVTNANLTTEGTADWIHWGNSPVNRKRGVTSVLSDFTAVGSGPATAYNNDLRPLSWSDGTPTTAAATDTNGVYVNAANNGFEFTAPADTTQRTLVVHVGGWKTAGKLTAHLSDGSAADFTDTTTLATGQYDRNYTLTYSAASAGQYLSVHWVAASGTGNVALSGAALSVAASNALTVAAGTPQSTVSGTNFATALQAQIKNGSGNPVSGVTVTFTAPTSGASATFGGQATATAVTNASGIATAPALTANATAGSYTVTASAPGTSGSASYSLTNTAAATNNNVSSTAGTPQSTTINTAYPDALQVLVKNSSNAPVSGVSVTFTAPASGASGSFGGSISATATTNASGVAIAPQFTANGVAGTFTVTASTTGNGTAGSFSLTNIATSSTGSALLNGTGDSATTTASLTTEGLADWVHWGEASLNRKTGVTAKLSTYTVVGSGTVNRYSNDPRTLSWTDGTPTASGSNADGVYISGSNNGFSLTAPADTTTRTLIVHVGGWNSSGKLTAHLSDGSASDFVDTTALASGQYDRNYVLTYRAGSATQTLTVKWVMAAGTGNVTVNGAALTQQSLIVSSAGTPQSAPVNSAFTTGLQAKVTNGSGNPQSGVSVTFSAPVSGASASFGGASSATVTTDANGLASAPQLTANGQAGSYSVTASATGITTPASFSLTNTALASGSLTGSGALVASSVNLTKEGSSDWVHWGESPLNRKAGVAAQISTYQIVGSGTIYLYNNDLRSAAWSDGTPTASATANLDGVYVSNTGNGFSVSVPASTTQHVLNLHVGGWKSAGKLTAHLSDGSAADFTDTTTLATGQYDRNYTLTYTAGSNATLIVTWVMSSGTGNVTLSGAALQ</sequence>
<feature type="signal peptide" evidence="2">
    <location>
        <begin position="1"/>
        <end position="30"/>
    </location>
</feature>
<dbReference type="Gene3D" id="2.40.10.480">
    <property type="match status" value="1"/>
</dbReference>
<dbReference type="SMART" id="SM00634">
    <property type="entry name" value="BID_1"/>
    <property type="match status" value="3"/>
</dbReference>
<comment type="similarity">
    <text evidence="1">Belongs to the intimin/invasin family.</text>
</comment>
<dbReference type="SUPFAM" id="SSF50998">
    <property type="entry name" value="Quinoprotein alcohol dehydrogenase-like"/>
    <property type="match status" value="1"/>
</dbReference>
<dbReference type="PROSITE" id="PS51127">
    <property type="entry name" value="BIG1"/>
    <property type="match status" value="3"/>
</dbReference>
<dbReference type="InterPro" id="IPR013783">
    <property type="entry name" value="Ig-like_fold"/>
</dbReference>
<keyword evidence="5" id="KW-1185">Reference proteome</keyword>
<reference evidence="4 5" key="1">
    <citation type="submission" date="2020-08" db="EMBL/GenBank/DDBJ databases">
        <title>Genomic Encyclopedia of Type Strains, Phase IV (KMG-IV): sequencing the most valuable type-strain genomes for metagenomic binning, comparative biology and taxonomic classification.</title>
        <authorList>
            <person name="Goeker M."/>
        </authorList>
    </citation>
    <scope>NUCLEOTIDE SEQUENCE [LARGE SCALE GENOMIC DNA]</scope>
    <source>
        <strain evidence="4 5">DSM 18233</strain>
    </source>
</reference>
<evidence type="ECO:0000313" key="4">
    <source>
        <dbReference type="EMBL" id="MBB5190641.1"/>
    </source>
</evidence>
<dbReference type="RefSeq" id="WP_184098835.1">
    <property type="nucleotide sequence ID" value="NZ_JACHHN010000002.1"/>
</dbReference>
<evidence type="ECO:0000256" key="2">
    <source>
        <dbReference type="SAM" id="SignalP"/>
    </source>
</evidence>
<dbReference type="InterPro" id="IPR011047">
    <property type="entry name" value="Quinoprotein_ADH-like_sf"/>
</dbReference>
<evidence type="ECO:0000259" key="3">
    <source>
        <dbReference type="PROSITE" id="PS51127"/>
    </source>
</evidence>
<dbReference type="SUPFAM" id="SSF49373">
    <property type="entry name" value="Invasin/intimin cell-adhesion fragments"/>
    <property type="match status" value="3"/>
</dbReference>
<protein>
    <recommendedName>
        <fullName evidence="3">Big-1 domain-containing protein</fullName>
    </recommendedName>
</protein>